<accession>A0A1Y1K701</accession>
<sequence length="101" mass="11935">MEDFILSIQVRINIVPEDSLAELITGHGNFGEYLNRFGKRRTTCVRVEERIMWSIYLLTVHLKLTKLWPPNFNDISNLSEKIWWFCLSDFAINSVKFKIDV</sequence>
<dbReference type="EMBL" id="GEZM01090604">
    <property type="protein sequence ID" value="JAV57239.1"/>
    <property type="molecule type" value="Transcribed_RNA"/>
</dbReference>
<proteinExistence type="predicted"/>
<reference evidence="1" key="1">
    <citation type="journal article" date="2016" name="Sci. Rep.">
        <title>Molecular characterization of firefly nuptial gifts: a multi-omics approach sheds light on postcopulatory sexual selection.</title>
        <authorList>
            <person name="Al-Wathiqui N."/>
            <person name="Fallon T.R."/>
            <person name="South A."/>
            <person name="Weng J.K."/>
            <person name="Lewis S.M."/>
        </authorList>
    </citation>
    <scope>NUCLEOTIDE SEQUENCE</scope>
</reference>
<protein>
    <submittedName>
        <fullName evidence="1">Uncharacterized protein</fullName>
    </submittedName>
</protein>
<evidence type="ECO:0000313" key="1">
    <source>
        <dbReference type="EMBL" id="JAV57239.1"/>
    </source>
</evidence>
<organism evidence="1">
    <name type="scientific">Photinus pyralis</name>
    <name type="common">Common eastern firefly</name>
    <name type="synonym">Lampyris pyralis</name>
    <dbReference type="NCBI Taxonomy" id="7054"/>
    <lineage>
        <taxon>Eukaryota</taxon>
        <taxon>Metazoa</taxon>
        <taxon>Ecdysozoa</taxon>
        <taxon>Arthropoda</taxon>
        <taxon>Hexapoda</taxon>
        <taxon>Insecta</taxon>
        <taxon>Pterygota</taxon>
        <taxon>Neoptera</taxon>
        <taxon>Endopterygota</taxon>
        <taxon>Coleoptera</taxon>
        <taxon>Polyphaga</taxon>
        <taxon>Elateriformia</taxon>
        <taxon>Elateroidea</taxon>
        <taxon>Lampyridae</taxon>
        <taxon>Lampyrinae</taxon>
        <taxon>Photinus</taxon>
    </lineage>
</organism>
<name>A0A1Y1K701_PHOPY</name>
<dbReference type="AlphaFoldDB" id="A0A1Y1K701"/>